<feature type="compositionally biased region" description="Polar residues" evidence="2">
    <location>
        <begin position="756"/>
        <end position="773"/>
    </location>
</feature>
<evidence type="ECO:0000256" key="1">
    <source>
        <dbReference type="SAM" id="Coils"/>
    </source>
</evidence>
<dbReference type="EMBL" id="JAWPEI010000007">
    <property type="protein sequence ID" value="KAK4720742.1"/>
    <property type="molecule type" value="Genomic_DNA"/>
</dbReference>
<feature type="region of interest" description="Disordered" evidence="2">
    <location>
        <begin position="73"/>
        <end position="128"/>
    </location>
</feature>
<dbReference type="FunFam" id="1.10.8.270:FF:000018">
    <property type="entry name" value="Ypt/Rab-GAP domain of gyp1p superfamily protein"/>
    <property type="match status" value="1"/>
</dbReference>
<keyword evidence="5" id="KW-1185">Reference proteome</keyword>
<dbReference type="InterPro" id="IPR050302">
    <property type="entry name" value="Rab_GAP_TBC_domain"/>
</dbReference>
<feature type="compositionally biased region" description="Basic and acidic residues" evidence="2">
    <location>
        <begin position="794"/>
        <end position="829"/>
    </location>
</feature>
<feature type="domain" description="Rab-GAP TBC" evidence="3">
    <location>
        <begin position="247"/>
        <end position="458"/>
    </location>
</feature>
<feature type="region of interest" description="Disordered" evidence="2">
    <location>
        <begin position="748"/>
        <end position="774"/>
    </location>
</feature>
<feature type="region of interest" description="Disordered" evidence="2">
    <location>
        <begin position="791"/>
        <end position="829"/>
    </location>
</feature>
<dbReference type="Proteomes" id="UP001311915">
    <property type="component" value="Unassembled WGS sequence"/>
</dbReference>
<dbReference type="InterPro" id="IPR035969">
    <property type="entry name" value="Rab-GAP_TBC_sf"/>
</dbReference>
<evidence type="ECO:0000313" key="5">
    <source>
        <dbReference type="Proteomes" id="UP001311915"/>
    </source>
</evidence>
<feature type="compositionally biased region" description="Polar residues" evidence="2">
    <location>
        <begin position="76"/>
        <end position="97"/>
    </location>
</feature>
<dbReference type="PANTHER" id="PTHR47219">
    <property type="entry name" value="RAB GTPASE-ACTIVATING PROTEIN 1-LIKE"/>
    <property type="match status" value="1"/>
</dbReference>
<reference evidence="4 5" key="1">
    <citation type="submission" date="2023-10" db="EMBL/GenBank/DDBJ databases">
        <title>Genome-Wide Identification Analysis in wild type Solanum Pinnatisectum Reveals Some Genes Defensing Phytophthora Infestans.</title>
        <authorList>
            <person name="Sun C."/>
        </authorList>
    </citation>
    <scope>NUCLEOTIDE SEQUENCE [LARGE SCALE GENOMIC DNA]</scope>
    <source>
        <strain evidence="4">LQN</strain>
        <tissue evidence="4">Leaf</tissue>
    </source>
</reference>
<feature type="region of interest" description="Disordered" evidence="2">
    <location>
        <begin position="167"/>
        <end position="193"/>
    </location>
</feature>
<dbReference type="SUPFAM" id="SSF47923">
    <property type="entry name" value="Ypt/Rab-GAP domain of gyp1p"/>
    <property type="match status" value="2"/>
</dbReference>
<comment type="caution">
    <text evidence="4">The sequence shown here is derived from an EMBL/GenBank/DDBJ whole genome shotgun (WGS) entry which is preliminary data.</text>
</comment>
<dbReference type="InterPro" id="IPR000195">
    <property type="entry name" value="Rab-GAP-TBC_dom"/>
</dbReference>
<dbReference type="Gene3D" id="1.10.472.80">
    <property type="entry name" value="Ypt/Rab-GAP domain of gyp1p, domain 3"/>
    <property type="match status" value="1"/>
</dbReference>
<dbReference type="AlphaFoldDB" id="A0AAV9L4X0"/>
<dbReference type="SMART" id="SM00164">
    <property type="entry name" value="TBC"/>
    <property type="match status" value="1"/>
</dbReference>
<dbReference type="PROSITE" id="PS50086">
    <property type="entry name" value="TBC_RABGAP"/>
    <property type="match status" value="1"/>
</dbReference>
<organism evidence="4 5">
    <name type="scientific">Solanum pinnatisectum</name>
    <name type="common">tansyleaf nightshade</name>
    <dbReference type="NCBI Taxonomy" id="50273"/>
    <lineage>
        <taxon>Eukaryota</taxon>
        <taxon>Viridiplantae</taxon>
        <taxon>Streptophyta</taxon>
        <taxon>Embryophyta</taxon>
        <taxon>Tracheophyta</taxon>
        <taxon>Spermatophyta</taxon>
        <taxon>Magnoliopsida</taxon>
        <taxon>eudicotyledons</taxon>
        <taxon>Gunneridae</taxon>
        <taxon>Pentapetalae</taxon>
        <taxon>asterids</taxon>
        <taxon>lamiids</taxon>
        <taxon>Solanales</taxon>
        <taxon>Solanaceae</taxon>
        <taxon>Solanoideae</taxon>
        <taxon>Solaneae</taxon>
        <taxon>Solanum</taxon>
    </lineage>
</organism>
<dbReference type="PANTHER" id="PTHR47219:SF20">
    <property type="entry name" value="TBC1 DOMAIN FAMILY MEMBER 2B"/>
    <property type="match status" value="1"/>
</dbReference>
<accession>A0AAV9L4X0</accession>
<dbReference type="GO" id="GO:0005096">
    <property type="term" value="F:GTPase activator activity"/>
    <property type="evidence" value="ECO:0007669"/>
    <property type="project" value="TreeGrafter"/>
</dbReference>
<evidence type="ECO:0000259" key="3">
    <source>
        <dbReference type="PROSITE" id="PS50086"/>
    </source>
</evidence>
<dbReference type="Pfam" id="PF00566">
    <property type="entry name" value="RabGAP-TBC"/>
    <property type="match status" value="1"/>
</dbReference>
<dbReference type="GO" id="GO:0031267">
    <property type="term" value="F:small GTPase binding"/>
    <property type="evidence" value="ECO:0007669"/>
    <property type="project" value="TreeGrafter"/>
</dbReference>
<feature type="compositionally biased region" description="Basic and acidic residues" evidence="2">
    <location>
        <begin position="106"/>
        <end position="124"/>
    </location>
</feature>
<gene>
    <name evidence="4" type="ORF">R3W88_010975</name>
</gene>
<dbReference type="Gene3D" id="1.10.8.270">
    <property type="entry name" value="putative rabgap domain of human tbc1 domain family member 14 like domains"/>
    <property type="match status" value="1"/>
</dbReference>
<keyword evidence="1" id="KW-0175">Coiled coil</keyword>
<evidence type="ECO:0000313" key="4">
    <source>
        <dbReference type="EMBL" id="KAK4720742.1"/>
    </source>
</evidence>
<protein>
    <recommendedName>
        <fullName evidence="3">Rab-GAP TBC domain-containing protein</fullName>
    </recommendedName>
</protein>
<proteinExistence type="predicted"/>
<dbReference type="FunFam" id="1.10.472.80:FF:000013">
    <property type="entry name" value="TBC1 domain family member 8B"/>
    <property type="match status" value="1"/>
</dbReference>
<sequence length="829" mass="93676">MTKTNAETTVLNPCIISFDHKRDAYGFSVRPQHVQRYREYANIYKEEEEERSDRWNDFLERQAESAQLIINGVSADGNSSRPDTGSLLQKASSFSQNGDEDNNQTVEKRGSEGHLEGAIEKDDTTTSVVRKTHQAQIWSEIRPTLHAIEDMMSIRVNKKVNLVKNEQDRGLQEHPLAVKESGATKGESEEDSEDEFYDLERSESMDKLDVGSMQDVAVNENISHLATKCQESLPSWKEELECLVQGGVPMALRGELWQAFVGVKARRVETYYQDLLALGTKPGNNAEDISTVSKDGSCVDPSIDTAFLPENWRGQIEKDLPRTFPGHPALDEDGRNALRRLLTAYARHNPCVGYCQAMNFFAGLLLLLMPEENAFWTLVGILDDYFDGYYSEEMIECQVDQLVLEVLVREKFPKLVNHLDYLGVQVAWVAGPWFLSIFMNMLPWESVLRVWDVLLFEGNRVMLFHTALALMELYGPALVTTKDAGDAVTLLQSLAGSTFDSSQLVLTACMGYQNVNEARLEELRNKHRPAVKAAVEERFKGLRVWRDCQGLASKLSSFEHDPGSIIVGITGTDKKTDEVMNSDASSYVDELHMNLNGNVETDSAPDLQEQVVWLKVELSKLLEEKKSAELRAEELETALMEMVKQDNRRQLSARVEQLERQVAELREALVAKQEQENAMLQVLMRVEQEQRVTEDARIFAEQEAAAQRHASQLLQEKYEEAIASLAEKEKRVVMAESMLEATLQYQSGQDKVLPSPRSTQQVSSPVGGNQESSLEIPARKISLLSRPFGLGWRDSNKGKPAEEVKDTKTMNEEQKEINDHQFDKKIQET</sequence>
<feature type="coiled-coil region" evidence="1">
    <location>
        <begin position="618"/>
        <end position="731"/>
    </location>
</feature>
<evidence type="ECO:0000256" key="2">
    <source>
        <dbReference type="SAM" id="MobiDB-lite"/>
    </source>
</evidence>
<name>A0AAV9L4X0_9SOLN</name>